<dbReference type="AlphaFoldDB" id="D0WC82"/>
<dbReference type="Proteomes" id="UP000003843">
    <property type="component" value="Unassembled WGS sequence"/>
</dbReference>
<evidence type="ECO:0000313" key="2">
    <source>
        <dbReference type="Proteomes" id="UP000003843"/>
    </source>
</evidence>
<proteinExistence type="predicted"/>
<reference evidence="1 2" key="1">
    <citation type="submission" date="2009-10" db="EMBL/GenBank/DDBJ databases">
        <authorList>
            <person name="Weinstock G."/>
            <person name="Sodergren E."/>
            <person name="Clifton S."/>
            <person name="Fulton L."/>
            <person name="Fulton B."/>
            <person name="Courtney L."/>
            <person name="Fronick C."/>
            <person name="Harrison M."/>
            <person name="Strong C."/>
            <person name="Farmer C."/>
            <person name="Delahaunty K."/>
            <person name="Markovic C."/>
            <person name="Hall O."/>
            <person name="Minx P."/>
            <person name="Tomlinson C."/>
            <person name="Mitreva M."/>
            <person name="Nelson J."/>
            <person name="Hou S."/>
            <person name="Wollam A."/>
            <person name="Pepin K.H."/>
            <person name="Johnson M."/>
            <person name="Bhonagiri V."/>
            <person name="Nash W.E."/>
            <person name="Warren W."/>
            <person name="Chinwalla A."/>
            <person name="Mardis E.R."/>
            <person name="Wilson R.K."/>
        </authorList>
    </citation>
    <scope>NUCLEOTIDE SEQUENCE [LARGE SCALE GENOMIC DNA]</scope>
    <source>
        <strain evidence="1 2">ATCC 23970</strain>
    </source>
</reference>
<gene>
    <name evidence="1" type="ORF">NEILACOT_05162</name>
</gene>
<name>D0WC82_NEILA</name>
<organism evidence="1 2">
    <name type="scientific">Neisseria lactamica ATCC 23970</name>
    <dbReference type="NCBI Taxonomy" id="546265"/>
    <lineage>
        <taxon>Bacteria</taxon>
        <taxon>Pseudomonadati</taxon>
        <taxon>Pseudomonadota</taxon>
        <taxon>Betaproteobacteria</taxon>
        <taxon>Neisseriales</taxon>
        <taxon>Neisseriaceae</taxon>
        <taxon>Neisseria</taxon>
    </lineage>
</organism>
<protein>
    <submittedName>
        <fullName evidence="1">Uncharacterized protein</fullName>
    </submittedName>
</protein>
<dbReference type="RefSeq" id="WP_003710820.1">
    <property type="nucleotide sequence ID" value="NZ_KN046803.1"/>
</dbReference>
<comment type="caution">
    <text evidence="1">The sequence shown here is derived from an EMBL/GenBank/DDBJ whole genome shotgun (WGS) entry which is preliminary data.</text>
</comment>
<accession>D0WC82</accession>
<dbReference type="EMBL" id="ACEQ02000030">
    <property type="protein sequence ID" value="EEZ74785.1"/>
    <property type="molecule type" value="Genomic_DNA"/>
</dbReference>
<sequence length="89" mass="9360">MAELVGFDGIVGIVEIGGVGWNRLDLTESLELLKLAELVGIGWIGGCGGLKPTLQPALHLQPTLHPLKEICRHSRAGGNPDLSAQKLIG</sequence>
<evidence type="ECO:0000313" key="1">
    <source>
        <dbReference type="EMBL" id="EEZ74785.1"/>
    </source>
</evidence>